<protein>
    <recommendedName>
        <fullName evidence="2">(2Fe-2S) ferredoxin domain-containing protein</fullName>
    </recommendedName>
</protein>
<dbReference type="EMBL" id="DSYZ01000142">
    <property type="protein sequence ID" value="HGT83580.1"/>
    <property type="molecule type" value="Genomic_DNA"/>
</dbReference>
<organism evidence="1">
    <name type="scientific">Archaeoglobus fulgidus</name>
    <dbReference type="NCBI Taxonomy" id="2234"/>
    <lineage>
        <taxon>Archaea</taxon>
        <taxon>Methanobacteriati</taxon>
        <taxon>Methanobacteriota</taxon>
        <taxon>Archaeoglobi</taxon>
        <taxon>Archaeoglobales</taxon>
        <taxon>Archaeoglobaceae</taxon>
        <taxon>Archaeoglobus</taxon>
    </lineage>
</organism>
<evidence type="ECO:0000313" key="1">
    <source>
        <dbReference type="EMBL" id="HGT83580.1"/>
    </source>
</evidence>
<reference evidence="1" key="1">
    <citation type="journal article" date="2020" name="mSystems">
        <title>Genome- and Community-Level Interaction Insights into Carbon Utilization and Element Cycling Functions of Hydrothermarchaeota in Hydrothermal Sediment.</title>
        <authorList>
            <person name="Zhou Z."/>
            <person name="Liu Y."/>
            <person name="Xu W."/>
            <person name="Pan J."/>
            <person name="Luo Z.H."/>
            <person name="Li M."/>
        </authorList>
    </citation>
    <scope>NUCLEOTIDE SEQUENCE [LARGE SCALE GENOMIC DNA]</scope>
    <source>
        <strain evidence="1">SpSt-587</strain>
    </source>
</reference>
<name>A0A7J3M590_ARCFL</name>
<gene>
    <name evidence="1" type="ORF">ENT52_07650</name>
</gene>
<evidence type="ECO:0008006" key="2">
    <source>
        <dbReference type="Google" id="ProtNLM"/>
    </source>
</evidence>
<dbReference type="AlphaFoldDB" id="A0A7J3M590"/>
<proteinExistence type="predicted"/>
<sequence>MKIAIKYCGGCNESYPREEVERVIRKNFPNFEIFYSSSGDLVVFISGCKKGCAFVNEAKKFVHFDCRKGEEEIVKEIKKALSEF</sequence>
<accession>A0A7J3M590</accession>
<comment type="caution">
    <text evidence="1">The sequence shown here is derived from an EMBL/GenBank/DDBJ whole genome shotgun (WGS) entry which is preliminary data.</text>
</comment>